<dbReference type="InterPro" id="IPR027974">
    <property type="entry name" value="DUF4470"/>
</dbReference>
<keyword evidence="2 4" id="KW-0863">Zinc-finger</keyword>
<evidence type="ECO:0000313" key="7">
    <source>
        <dbReference type="Proteomes" id="UP000054266"/>
    </source>
</evidence>
<reference evidence="6 7" key="1">
    <citation type="submission" date="2015-01" db="EMBL/GenBank/DDBJ databases">
        <title>The Genome Sequence of Capronia semiimmersa CBS27337.</title>
        <authorList>
            <consortium name="The Broad Institute Genomics Platform"/>
            <person name="Cuomo C."/>
            <person name="de Hoog S."/>
            <person name="Gorbushina A."/>
            <person name="Stielow B."/>
            <person name="Teixiera M."/>
            <person name="Abouelleil A."/>
            <person name="Chapman S.B."/>
            <person name="Priest M."/>
            <person name="Young S.K."/>
            <person name="Wortman J."/>
            <person name="Nusbaum C."/>
            <person name="Birren B."/>
        </authorList>
    </citation>
    <scope>NUCLEOTIDE SEQUENCE [LARGE SCALE GENOMIC DNA]</scope>
    <source>
        <strain evidence="6 7">CBS 27337</strain>
    </source>
</reference>
<dbReference type="PROSITE" id="PS50865">
    <property type="entry name" value="ZF_MYND_2"/>
    <property type="match status" value="1"/>
</dbReference>
<dbReference type="GO" id="GO:0000981">
    <property type="term" value="F:DNA-binding transcription factor activity, RNA polymerase II-specific"/>
    <property type="evidence" value="ECO:0007669"/>
    <property type="project" value="TreeGrafter"/>
</dbReference>
<dbReference type="Pfam" id="PF14737">
    <property type="entry name" value="DUF4470"/>
    <property type="match status" value="1"/>
</dbReference>
<dbReference type="Pfam" id="PF01753">
    <property type="entry name" value="zf-MYND"/>
    <property type="match status" value="1"/>
</dbReference>
<dbReference type="HOGENOM" id="CLU_007974_0_1_1"/>
<proteinExistence type="predicted"/>
<keyword evidence="7" id="KW-1185">Reference proteome</keyword>
<dbReference type="InterPro" id="IPR024119">
    <property type="entry name" value="TF_DEAF-1"/>
</dbReference>
<evidence type="ECO:0000256" key="4">
    <source>
        <dbReference type="PROSITE-ProRule" id="PRU00134"/>
    </source>
</evidence>
<feature type="domain" description="MYND-type" evidence="5">
    <location>
        <begin position="1266"/>
        <end position="1309"/>
    </location>
</feature>
<accession>A0A0D2FLK6</accession>
<gene>
    <name evidence="6" type="ORF">PV04_06838</name>
</gene>
<evidence type="ECO:0000256" key="1">
    <source>
        <dbReference type="ARBA" id="ARBA00022723"/>
    </source>
</evidence>
<sequence>MHFSWDAHGYYTYEQIDSTGARQHRAVNSIFSQISQFGIETSLFGTLDASCWNPQARSLQVTLLKTQSQHSYQRVWQLEQLFARENKITLPSAQLFILLHSTIPSIMLGPASQNSACTFYPIGNTPPVDLTESLPPGQDATILLLGCGDVRNVLFTSYVRPATDKSKLDITCCDVNAEIIARNALLYTLIIDDLDGRNTDLLWNIYYHLKIDDAALELLRRQAQKLADLAGTLEQWHHGPYSALLRFCDKISFDIVVELWRFYGVGPSQPFWYRAQQRRLKQSVGRAQQAHRKSFDGYTNTSALRSAGPCQGLLMEDASNFAKRFWSTGVALDDEQLAERSKHHNPMFGELQGILTVAGSTEPLQSFHLAPAYAPLTGDSPLRPALPEGKDTMVAAAAARTEFRVWCERFRSVGRHLSLRFTVSDALRFCQVLHTYKARPGVNLPLWHRDLMHYEPLILDVLEYSVKGSAPVAFDVINTSNLVDHLGCLNLLAATAPLLKNEGSAVYMELLFLRDESLHAYASGILCGDIPTVSTLFGLNPTQYWSNASTYSLYTECVLNALSEADMQSQGRSILMWKRANLNNVKFDPRELAQFVYQMSLRMFEHESEAAIRSKTRTQLIRHPAQHYTRAGFSIILRVIRDNQLVDFGPFIEQLCSLLSGGPHLDLGRRYQHSLFVHLHQLGLFTPAIYKDNMDGAMLNIEASPLRKWSNIPPALHLTFVVSRSIKGLTSGVRPELIIYEVTLQSSVSRQQSSFPDLQLGVGSIYTTGIRHTESFTIRLETDTGDPDLVVSTLVPTCLVLQDATLSTEVLFHLITTPVSQRLSSESGKDLMIQKFKLSDPDVFITKDPPNLAGYMSASVASESLPSSMSQMALSSQGPYDSRTENVMFKPILNDQRNRIQQLNVHIDLSLTMAAELMSSGASVQIKQQSSFGVELLIKSGLASFQQDIKIPFPLDVSAGKLRIARSSSYVEIIAPMASTAWLSHRPESAFPISVHRGKPVLDNLPYVHLDGLPTLDTRNTRKLEWLNAHLGAMFSAREAKMYEQITTLGGSTKDLRYNLKTILIDLIRNAAGFGVRPRQQIVAIGSGSPQAGLNVFLLVPPSSLKLDLSSLSIMLDAALVPAPILLPPHLLIRIVEHCSGKGIAWDIEHTTFQAWKHVIAAYVERCRDWEHSSACEYAAPGKSGPLSAKPWKSPVCSCGLGKFPEDYMPGLPFWKEIAEYCVRVAISPISHIPLVEESPNLTGRVGWVWANWSKSTDVDNLHLCCWSCKAEATAERKLLKCARCKVAQYCSKECQVRDWKEGGHKLKCM</sequence>
<dbReference type="PANTHER" id="PTHR10237:SF15">
    <property type="entry name" value="LD37257P"/>
    <property type="match status" value="1"/>
</dbReference>
<dbReference type="EMBL" id="KN846959">
    <property type="protein sequence ID" value="KIW67600.1"/>
    <property type="molecule type" value="Genomic_DNA"/>
</dbReference>
<dbReference type="GO" id="GO:0005634">
    <property type="term" value="C:nucleus"/>
    <property type="evidence" value="ECO:0007669"/>
    <property type="project" value="TreeGrafter"/>
</dbReference>
<keyword evidence="3" id="KW-0862">Zinc</keyword>
<dbReference type="Proteomes" id="UP000054266">
    <property type="component" value="Unassembled WGS sequence"/>
</dbReference>
<evidence type="ECO:0000313" key="6">
    <source>
        <dbReference type="EMBL" id="KIW67600.1"/>
    </source>
</evidence>
<dbReference type="InterPro" id="IPR002893">
    <property type="entry name" value="Znf_MYND"/>
</dbReference>
<dbReference type="STRING" id="5601.A0A0D2FLK6"/>
<dbReference type="SUPFAM" id="SSF144232">
    <property type="entry name" value="HIT/MYND zinc finger-like"/>
    <property type="match status" value="1"/>
</dbReference>
<protein>
    <recommendedName>
        <fullName evidence="5">MYND-type domain-containing protein</fullName>
    </recommendedName>
</protein>
<dbReference type="GO" id="GO:0008270">
    <property type="term" value="F:zinc ion binding"/>
    <property type="evidence" value="ECO:0007669"/>
    <property type="project" value="UniProtKB-KW"/>
</dbReference>
<organism evidence="6 7">
    <name type="scientific">Phialophora macrospora</name>
    <dbReference type="NCBI Taxonomy" id="1851006"/>
    <lineage>
        <taxon>Eukaryota</taxon>
        <taxon>Fungi</taxon>
        <taxon>Dikarya</taxon>
        <taxon>Ascomycota</taxon>
        <taxon>Pezizomycotina</taxon>
        <taxon>Eurotiomycetes</taxon>
        <taxon>Chaetothyriomycetidae</taxon>
        <taxon>Chaetothyriales</taxon>
        <taxon>Herpotrichiellaceae</taxon>
        <taxon>Phialophora</taxon>
    </lineage>
</organism>
<dbReference type="Gene3D" id="6.10.140.2220">
    <property type="match status" value="1"/>
</dbReference>
<name>A0A0D2FLK6_9EURO</name>
<evidence type="ECO:0000256" key="2">
    <source>
        <dbReference type="ARBA" id="ARBA00022771"/>
    </source>
</evidence>
<dbReference type="PANTHER" id="PTHR10237">
    <property type="entry name" value="DEFORMED EPIDERMAL AUTOREGULATORY FACTOR 1 HOMOLOG SUPPRESSIN"/>
    <property type="match status" value="1"/>
</dbReference>
<evidence type="ECO:0000256" key="3">
    <source>
        <dbReference type="ARBA" id="ARBA00022833"/>
    </source>
</evidence>
<evidence type="ECO:0000259" key="5">
    <source>
        <dbReference type="PROSITE" id="PS50865"/>
    </source>
</evidence>
<keyword evidence="1" id="KW-0479">Metal-binding</keyword>